<evidence type="ECO:0000256" key="7">
    <source>
        <dbReference type="SAM" id="SignalP"/>
    </source>
</evidence>
<evidence type="ECO:0000256" key="3">
    <source>
        <dbReference type="ARBA" id="ARBA00022471"/>
    </source>
</evidence>
<dbReference type="AlphaFoldDB" id="A0A5A7P3X7"/>
<feature type="signal peptide" evidence="7">
    <location>
        <begin position="1"/>
        <end position="22"/>
    </location>
</feature>
<evidence type="ECO:0000313" key="8">
    <source>
        <dbReference type="EMBL" id="GER27158.1"/>
    </source>
</evidence>
<evidence type="ECO:0000256" key="1">
    <source>
        <dbReference type="ARBA" id="ARBA00004613"/>
    </source>
</evidence>
<organism evidence="8 9">
    <name type="scientific">Striga asiatica</name>
    <name type="common">Asiatic witchweed</name>
    <name type="synonym">Buchnera asiatica</name>
    <dbReference type="NCBI Taxonomy" id="4170"/>
    <lineage>
        <taxon>Eukaryota</taxon>
        <taxon>Viridiplantae</taxon>
        <taxon>Streptophyta</taxon>
        <taxon>Embryophyta</taxon>
        <taxon>Tracheophyta</taxon>
        <taxon>Spermatophyta</taxon>
        <taxon>Magnoliopsida</taxon>
        <taxon>eudicotyledons</taxon>
        <taxon>Gunneridae</taxon>
        <taxon>Pentapetalae</taxon>
        <taxon>asterids</taxon>
        <taxon>lamiids</taxon>
        <taxon>Lamiales</taxon>
        <taxon>Orobanchaceae</taxon>
        <taxon>Buchnereae</taxon>
        <taxon>Striga</taxon>
    </lineage>
</organism>
<accession>A0A5A7P3X7</accession>
<evidence type="ECO:0000256" key="4">
    <source>
        <dbReference type="ARBA" id="ARBA00022525"/>
    </source>
</evidence>
<comment type="caution">
    <text evidence="8">The sequence shown here is derived from an EMBL/GenBank/DDBJ whole genome shotgun (WGS) entry which is preliminary data.</text>
</comment>
<evidence type="ECO:0000256" key="5">
    <source>
        <dbReference type="ARBA" id="ARBA00022729"/>
    </source>
</evidence>
<keyword evidence="5 7" id="KW-0732">Signal</keyword>
<dbReference type="GO" id="GO:0005576">
    <property type="term" value="C:extracellular region"/>
    <property type="evidence" value="ECO:0007669"/>
    <property type="project" value="UniProtKB-SubCell"/>
</dbReference>
<evidence type="ECO:0000256" key="2">
    <source>
        <dbReference type="ARBA" id="ARBA00005581"/>
    </source>
</evidence>
<dbReference type="GO" id="GO:0060320">
    <property type="term" value="P:rejection of self pollen"/>
    <property type="evidence" value="ECO:0007669"/>
    <property type="project" value="UniProtKB-KW"/>
</dbReference>
<dbReference type="Pfam" id="PF05938">
    <property type="entry name" value="Self-incomp_S1"/>
    <property type="match status" value="4"/>
</dbReference>
<dbReference type="OrthoDB" id="1096418at2759"/>
<name>A0A5A7P3X7_STRAF</name>
<comment type="subcellular location">
    <subcellularLocation>
        <location evidence="1">Secreted</location>
    </subcellularLocation>
</comment>
<feature type="chain" id="PRO_5022862074" evidence="7">
    <location>
        <begin position="23"/>
        <end position="533"/>
    </location>
</feature>
<sequence>MAKSLFFTLILLFMSIMRPTHSCFWRSNNYTISIFDSILDKSDNIWFHCASKDNDLGNHTLNRGFFYYWSFCTNFQKTTMFFCRFHWGPKQRAFEVFNYKLGKRMCKSGTCLWSVADNDEYTISINNNIADNKSDKISFHCASKDNDLGNHTLNGGSSYKWSFCNNILKRTMFFCRFHWGPKQRAFEVFNYKLGVRMCKDEFCNWYVQNDGFYLSGLNTTMAKNLFFTLILIFMSIMRPTQSCFWTKGYTISIYDGILDKSDKISLHCASKDDDLGNHTLKGGFNYDWSFCDSYWKTTMFFCHFYWGHKERAFEVFNYNLGKHMCKSGTCTWSVANDGFYLRDGRFGTPFKQYDWQNNTAMAKNFFFTVILLFMSIMRPTHSCFWTKGYTISIYNNILDKPDKISFHCASKDDDLGNHTLIWGFSYDWSFCDNYWKTTMFFCHFYWGSKERAFEVYNYNLGKHMCKSGTCIWTVANDGFYLRDDRVGKPFKQYDWQKFGMPFKQNHSRNGSFEPPLQPPVKLILDPPLKPVMN</sequence>
<protein>
    <submittedName>
        <fullName evidence="8">Plant self-incompatibility protein S1 family</fullName>
    </submittedName>
</protein>
<dbReference type="EMBL" id="BKCP01001558">
    <property type="protein sequence ID" value="GER27158.1"/>
    <property type="molecule type" value="Genomic_DNA"/>
</dbReference>
<evidence type="ECO:0000313" key="9">
    <source>
        <dbReference type="Proteomes" id="UP000325081"/>
    </source>
</evidence>
<dbReference type="Proteomes" id="UP000325081">
    <property type="component" value="Unassembled WGS sequence"/>
</dbReference>
<proteinExistence type="inferred from homology"/>
<comment type="similarity">
    <text evidence="2">Belongs to the plant self-incompatibility (S1) protein family.</text>
</comment>
<keyword evidence="9" id="KW-1185">Reference proteome</keyword>
<gene>
    <name evidence="8" type="ORF">STAS_02841</name>
</gene>
<keyword evidence="4" id="KW-0964">Secreted</keyword>
<keyword evidence="3" id="KW-0713">Self-incompatibility</keyword>
<feature type="region of interest" description="Disordered" evidence="6">
    <location>
        <begin position="509"/>
        <end position="533"/>
    </location>
</feature>
<dbReference type="InterPro" id="IPR010264">
    <property type="entry name" value="Self-incomp_S1"/>
</dbReference>
<reference evidence="9" key="1">
    <citation type="journal article" date="2019" name="Curr. Biol.">
        <title>Genome Sequence of Striga asiatica Provides Insight into the Evolution of Plant Parasitism.</title>
        <authorList>
            <person name="Yoshida S."/>
            <person name="Kim S."/>
            <person name="Wafula E.K."/>
            <person name="Tanskanen J."/>
            <person name="Kim Y.M."/>
            <person name="Honaas L."/>
            <person name="Yang Z."/>
            <person name="Spallek T."/>
            <person name="Conn C.E."/>
            <person name="Ichihashi Y."/>
            <person name="Cheong K."/>
            <person name="Cui S."/>
            <person name="Der J.P."/>
            <person name="Gundlach H."/>
            <person name="Jiao Y."/>
            <person name="Hori C."/>
            <person name="Ishida J.K."/>
            <person name="Kasahara H."/>
            <person name="Kiba T."/>
            <person name="Kim M.S."/>
            <person name="Koo N."/>
            <person name="Laohavisit A."/>
            <person name="Lee Y.H."/>
            <person name="Lumba S."/>
            <person name="McCourt P."/>
            <person name="Mortimer J.C."/>
            <person name="Mutuku J.M."/>
            <person name="Nomura T."/>
            <person name="Sasaki-Sekimoto Y."/>
            <person name="Seto Y."/>
            <person name="Wang Y."/>
            <person name="Wakatake T."/>
            <person name="Sakakibara H."/>
            <person name="Demura T."/>
            <person name="Yamaguchi S."/>
            <person name="Yoneyama K."/>
            <person name="Manabe R.I."/>
            <person name="Nelson D.C."/>
            <person name="Schulman A.H."/>
            <person name="Timko M.P."/>
            <person name="dePamphilis C.W."/>
            <person name="Choi D."/>
            <person name="Shirasu K."/>
        </authorList>
    </citation>
    <scope>NUCLEOTIDE SEQUENCE [LARGE SCALE GENOMIC DNA]</scope>
    <source>
        <strain evidence="9">cv. UVA1</strain>
    </source>
</reference>
<dbReference type="PANTHER" id="PTHR31232">
    <property type="match status" value="1"/>
</dbReference>
<dbReference type="PANTHER" id="PTHR31232:SF155">
    <property type="entry name" value="PLANT SELF-INCOMPATIBILITY PROTEIN S1 FAMILY"/>
    <property type="match status" value="1"/>
</dbReference>
<evidence type="ECO:0000256" key="6">
    <source>
        <dbReference type="SAM" id="MobiDB-lite"/>
    </source>
</evidence>